<evidence type="ECO:0000313" key="2">
    <source>
        <dbReference type="EMBL" id="PYH84429.1"/>
    </source>
</evidence>
<protein>
    <recommendedName>
        <fullName evidence="1">DUF7587 domain-containing protein</fullName>
    </recommendedName>
</protein>
<dbReference type="GeneID" id="37137308"/>
<reference evidence="2 3" key="1">
    <citation type="submission" date="2016-12" db="EMBL/GenBank/DDBJ databases">
        <title>The genomes of Aspergillus section Nigri reveals drivers in fungal speciation.</title>
        <authorList>
            <consortium name="DOE Joint Genome Institute"/>
            <person name="Vesth T.C."/>
            <person name="Nybo J."/>
            <person name="Theobald S."/>
            <person name="Brandl J."/>
            <person name="Frisvad J.C."/>
            <person name="Nielsen K.F."/>
            <person name="Lyhne E.K."/>
            <person name="Kogle M.E."/>
            <person name="Kuo A."/>
            <person name="Riley R."/>
            <person name="Clum A."/>
            <person name="Nolan M."/>
            <person name="Lipzen A."/>
            <person name="Salamov A."/>
            <person name="Henrissat B."/>
            <person name="Wiebenga A."/>
            <person name="De Vries R.P."/>
            <person name="Grigoriev I.V."/>
            <person name="Mortensen U.H."/>
            <person name="Andersen M.R."/>
            <person name="Baker S.E."/>
        </authorList>
    </citation>
    <scope>NUCLEOTIDE SEQUENCE [LARGE SCALE GENOMIC DNA]</scope>
    <source>
        <strain evidence="2 3">CBS 121591</strain>
    </source>
</reference>
<evidence type="ECO:0000313" key="3">
    <source>
        <dbReference type="Proteomes" id="UP000248340"/>
    </source>
</evidence>
<proteinExistence type="predicted"/>
<dbReference type="SUPFAM" id="SSF56399">
    <property type="entry name" value="ADP-ribosylation"/>
    <property type="match status" value="1"/>
</dbReference>
<dbReference type="PANTHER" id="PTHR40781">
    <property type="match status" value="1"/>
</dbReference>
<dbReference type="Gene3D" id="3.90.210.10">
    <property type="entry name" value="Heat-Labile Enterotoxin, subunit A"/>
    <property type="match status" value="1"/>
</dbReference>
<organism evidence="2 3">
    <name type="scientific">Aspergillus uvarum CBS 121591</name>
    <dbReference type="NCBI Taxonomy" id="1448315"/>
    <lineage>
        <taxon>Eukaryota</taxon>
        <taxon>Fungi</taxon>
        <taxon>Dikarya</taxon>
        <taxon>Ascomycota</taxon>
        <taxon>Pezizomycotina</taxon>
        <taxon>Eurotiomycetes</taxon>
        <taxon>Eurotiomycetidae</taxon>
        <taxon>Eurotiales</taxon>
        <taxon>Aspergillaceae</taxon>
        <taxon>Aspergillus</taxon>
        <taxon>Aspergillus subgen. Circumdati</taxon>
    </lineage>
</organism>
<dbReference type="PANTHER" id="PTHR40781:SF1">
    <property type="match status" value="1"/>
</dbReference>
<dbReference type="AlphaFoldDB" id="A0A319CJA0"/>
<keyword evidence="3" id="KW-1185">Reference proteome</keyword>
<dbReference type="InterPro" id="IPR056009">
    <property type="entry name" value="DUF7587"/>
</dbReference>
<sequence length="159" mass="19068">MPSWESGRFVYRVESDHSRAQMIEDLGILSEGNQWVPFRPQDWRQRSDLQVELWVHLNWGNRRPTAFISTSSDREWAFHEAKRRRRAGETNVRVHMIDASRLGAYRSREGHKVTVMKLDTWLNVAKTYLPEYADFPCSENEYLFLHCIPEDLIVKTWWW</sequence>
<name>A0A319CJA0_9EURO</name>
<dbReference type="Pfam" id="PF24494">
    <property type="entry name" value="DUF7587"/>
    <property type="match status" value="1"/>
</dbReference>
<gene>
    <name evidence="2" type="ORF">BO82DRAFT_351980</name>
</gene>
<dbReference type="Proteomes" id="UP000248340">
    <property type="component" value="Unassembled WGS sequence"/>
</dbReference>
<dbReference type="OrthoDB" id="4473433at2759"/>
<accession>A0A319CJA0</accession>
<dbReference type="VEuPathDB" id="FungiDB:BO82DRAFT_351980"/>
<dbReference type="RefSeq" id="XP_025494629.1">
    <property type="nucleotide sequence ID" value="XM_025634567.1"/>
</dbReference>
<feature type="domain" description="DUF7587" evidence="1">
    <location>
        <begin position="8"/>
        <end position="157"/>
    </location>
</feature>
<dbReference type="EMBL" id="KZ821684">
    <property type="protein sequence ID" value="PYH84429.1"/>
    <property type="molecule type" value="Genomic_DNA"/>
</dbReference>
<evidence type="ECO:0000259" key="1">
    <source>
        <dbReference type="Pfam" id="PF24494"/>
    </source>
</evidence>